<dbReference type="GO" id="GO:0006355">
    <property type="term" value="P:regulation of DNA-templated transcription"/>
    <property type="evidence" value="ECO:0007669"/>
    <property type="project" value="InterPro"/>
</dbReference>
<gene>
    <name evidence="3" type="ORF">SAMN04488053_11446</name>
</gene>
<dbReference type="InterPro" id="IPR004341">
    <property type="entry name" value="CAT_RNA-bd_dom"/>
</dbReference>
<dbReference type="PROSITE" id="PS51372">
    <property type="entry name" value="PRD_2"/>
    <property type="match status" value="2"/>
</dbReference>
<accession>A0A1H0JPM5</accession>
<dbReference type="SMART" id="SM01061">
    <property type="entry name" value="CAT_RBD"/>
    <property type="match status" value="1"/>
</dbReference>
<dbReference type="Pfam" id="PF00874">
    <property type="entry name" value="PRD"/>
    <property type="match status" value="2"/>
</dbReference>
<dbReference type="SUPFAM" id="SSF50151">
    <property type="entry name" value="SacY-like RNA-binding domain"/>
    <property type="match status" value="1"/>
</dbReference>
<evidence type="ECO:0000256" key="1">
    <source>
        <dbReference type="ARBA" id="ARBA00022737"/>
    </source>
</evidence>
<dbReference type="InterPro" id="IPR036634">
    <property type="entry name" value="PRD_sf"/>
</dbReference>
<dbReference type="PANTHER" id="PTHR30185">
    <property type="entry name" value="CRYPTIC BETA-GLUCOSIDE BGL OPERON ANTITERMINATOR"/>
    <property type="match status" value="1"/>
</dbReference>
<dbReference type="InterPro" id="IPR050661">
    <property type="entry name" value="BglG_antiterminators"/>
</dbReference>
<evidence type="ECO:0000313" key="4">
    <source>
        <dbReference type="Proteomes" id="UP000198778"/>
    </source>
</evidence>
<dbReference type="InterPro" id="IPR036650">
    <property type="entry name" value="CAT_RNA-bd_dom_sf"/>
</dbReference>
<dbReference type="Pfam" id="PF03123">
    <property type="entry name" value="CAT_RBD"/>
    <property type="match status" value="1"/>
</dbReference>
<dbReference type="InterPro" id="IPR011608">
    <property type="entry name" value="PRD"/>
</dbReference>
<dbReference type="Gene3D" id="1.20.890.100">
    <property type="match status" value="1"/>
</dbReference>
<dbReference type="AlphaFoldDB" id="A0A1H0JPM5"/>
<keyword evidence="1" id="KW-0677">Repeat</keyword>
<evidence type="ECO:0000259" key="2">
    <source>
        <dbReference type="PROSITE" id="PS51372"/>
    </source>
</evidence>
<name>A0A1H0JPM5_9BACI</name>
<proteinExistence type="predicted"/>
<dbReference type="Gene3D" id="1.20.58.1950">
    <property type="match status" value="1"/>
</dbReference>
<reference evidence="4" key="1">
    <citation type="submission" date="2016-10" db="EMBL/GenBank/DDBJ databases">
        <authorList>
            <person name="Varghese N."/>
            <person name="Submissions S."/>
        </authorList>
    </citation>
    <scope>NUCLEOTIDE SEQUENCE [LARGE SCALE GENOMIC DNA]</scope>
    <source>
        <strain evidence="4">CGMCC 1.10369</strain>
    </source>
</reference>
<protein>
    <submittedName>
        <fullName evidence="3">Transcriptional antiterminator, BglG family</fullName>
    </submittedName>
</protein>
<organism evidence="3 4">
    <name type="scientific">Alkalicoccus daliensis</name>
    <dbReference type="NCBI Taxonomy" id="745820"/>
    <lineage>
        <taxon>Bacteria</taxon>
        <taxon>Bacillati</taxon>
        <taxon>Bacillota</taxon>
        <taxon>Bacilli</taxon>
        <taxon>Bacillales</taxon>
        <taxon>Bacillaceae</taxon>
        <taxon>Alkalicoccus</taxon>
    </lineage>
</organism>
<dbReference type="STRING" id="745820.SAMN04488053_11446"/>
<dbReference type="PANTHER" id="PTHR30185:SF16">
    <property type="entry name" value="PROTEIN GLCT"/>
    <property type="match status" value="1"/>
</dbReference>
<sequence>MVTVKKVLNNNVVIAEHPDYDEVVLIGKGLGFGKQAGEEIAGEHAEKFFVLRDEKEQEQYKSLLEYVDEDFITLMNEEIERLEDKFRSSLNEHIHVGLTDHLFFAVKRLQQGHGIKNPFLSETELAYPQEYQAAVELAERFDEALGIRIPEGEIGFITLHIHSALTNRDLSEVNRHTQLVSELVKRIETYFEISINRKDINYLRLVRHLNHAIERVENETYAENQDNLLKVLQTEYPLCYNLSWKLMKIMQQRLQKKVPDAEAVYLTLHIQRIVSGEQKRI</sequence>
<feature type="domain" description="PRD" evidence="2">
    <location>
        <begin position="66"/>
        <end position="171"/>
    </location>
</feature>
<dbReference type="Gene3D" id="2.30.24.10">
    <property type="entry name" value="CAT RNA-binding domain"/>
    <property type="match status" value="1"/>
</dbReference>
<feature type="domain" description="PRD" evidence="2">
    <location>
        <begin position="172"/>
        <end position="280"/>
    </location>
</feature>
<dbReference type="Gene3D" id="1.10.1790.10">
    <property type="entry name" value="PRD domain"/>
    <property type="match status" value="1"/>
</dbReference>
<dbReference type="GO" id="GO:0003723">
    <property type="term" value="F:RNA binding"/>
    <property type="evidence" value="ECO:0007669"/>
    <property type="project" value="InterPro"/>
</dbReference>
<dbReference type="Proteomes" id="UP000198778">
    <property type="component" value="Unassembled WGS sequence"/>
</dbReference>
<dbReference type="EMBL" id="FNIL01000014">
    <property type="protein sequence ID" value="SDO45717.1"/>
    <property type="molecule type" value="Genomic_DNA"/>
</dbReference>
<dbReference type="NCBIfam" id="NF047357">
    <property type="entry name" value="antiterm_GlcT"/>
    <property type="match status" value="1"/>
</dbReference>
<keyword evidence="4" id="KW-1185">Reference proteome</keyword>
<evidence type="ECO:0000313" key="3">
    <source>
        <dbReference type="EMBL" id="SDO45717.1"/>
    </source>
</evidence>
<dbReference type="SUPFAM" id="SSF63520">
    <property type="entry name" value="PTS-regulatory domain, PRD"/>
    <property type="match status" value="2"/>
</dbReference>